<accession>A0A2U3XQU4</accession>
<evidence type="ECO:0000256" key="1">
    <source>
        <dbReference type="ARBA" id="ARBA00009558"/>
    </source>
</evidence>
<evidence type="ECO:0000256" key="7">
    <source>
        <dbReference type="ARBA" id="ARBA00023027"/>
    </source>
</evidence>
<dbReference type="PROSITE" id="PS51996">
    <property type="entry name" value="TR_MART"/>
    <property type="match status" value="1"/>
</dbReference>
<evidence type="ECO:0000313" key="12">
    <source>
        <dbReference type="RefSeq" id="XP_006733832.1"/>
    </source>
</evidence>
<evidence type="ECO:0000256" key="5">
    <source>
        <dbReference type="ARBA" id="ARBA00022729"/>
    </source>
</evidence>
<dbReference type="PANTHER" id="PTHR10339:SF1">
    <property type="entry name" value="ECTO-ADP-RIBOSYLTRANSFERASE 4"/>
    <property type="match status" value="1"/>
</dbReference>
<keyword evidence="11" id="KW-1185">Reference proteome</keyword>
<dbReference type="GO" id="GO:0016779">
    <property type="term" value="F:nucleotidyltransferase activity"/>
    <property type="evidence" value="ECO:0007669"/>
    <property type="project" value="UniProtKB-KW"/>
</dbReference>
<dbReference type="SUPFAM" id="SSF56399">
    <property type="entry name" value="ADP-ribosylation"/>
    <property type="match status" value="1"/>
</dbReference>
<evidence type="ECO:0000313" key="11">
    <source>
        <dbReference type="Proteomes" id="UP000245341"/>
    </source>
</evidence>
<dbReference type="OrthoDB" id="423533at2759"/>
<reference evidence="12" key="1">
    <citation type="submission" date="2025-08" db="UniProtKB">
        <authorList>
            <consortium name="RefSeq"/>
        </authorList>
    </citation>
    <scope>IDENTIFICATION</scope>
    <source>
        <tissue evidence="12">Liver</tissue>
    </source>
</reference>
<dbReference type="PANTHER" id="PTHR10339">
    <property type="entry name" value="ADP-RIBOSYLTRANSFERASE"/>
    <property type="match status" value="1"/>
</dbReference>
<keyword evidence="2 10" id="KW-0328">Glycosyltransferase</keyword>
<evidence type="ECO:0000256" key="8">
    <source>
        <dbReference type="ARBA" id="ARBA00023157"/>
    </source>
</evidence>
<dbReference type="CTD" id="420"/>
<comment type="catalytic activity">
    <reaction evidence="9 10">
        <text>L-arginyl-[protein] + NAD(+) = N(omega)-(ADP-D-ribosyl)-L-arginyl-[protein] + nicotinamide + H(+)</text>
        <dbReference type="Rhea" id="RHEA:19149"/>
        <dbReference type="Rhea" id="RHEA-COMP:10532"/>
        <dbReference type="Rhea" id="RHEA-COMP:15087"/>
        <dbReference type="ChEBI" id="CHEBI:15378"/>
        <dbReference type="ChEBI" id="CHEBI:17154"/>
        <dbReference type="ChEBI" id="CHEBI:29965"/>
        <dbReference type="ChEBI" id="CHEBI:57540"/>
        <dbReference type="ChEBI" id="CHEBI:142554"/>
        <dbReference type="EC" id="2.4.2.31"/>
    </reaction>
</comment>
<gene>
    <name evidence="12" type="primary">ART4</name>
</gene>
<dbReference type="Proteomes" id="UP000245341">
    <property type="component" value="Unplaced"/>
</dbReference>
<dbReference type="AlphaFoldDB" id="A0A2U3XQU4"/>
<dbReference type="GeneID" id="102726494"/>
<keyword evidence="7 10" id="KW-0520">NAD</keyword>
<evidence type="ECO:0000256" key="9">
    <source>
        <dbReference type="ARBA" id="ARBA00047597"/>
    </source>
</evidence>
<evidence type="ECO:0000256" key="10">
    <source>
        <dbReference type="RuleBase" id="RU361228"/>
    </source>
</evidence>
<proteinExistence type="inferred from homology"/>
<dbReference type="STRING" id="9713.A0A2U3XQU4"/>
<dbReference type="GO" id="GO:0003950">
    <property type="term" value="F:NAD+ poly-ADP-ribosyltransferase activity"/>
    <property type="evidence" value="ECO:0007669"/>
    <property type="project" value="TreeGrafter"/>
</dbReference>
<dbReference type="PRINTS" id="PR00970">
    <property type="entry name" value="RIBTRNSFRASE"/>
</dbReference>
<keyword evidence="4" id="KW-0548">Nucleotidyltransferase</keyword>
<keyword evidence="5" id="KW-0732">Signal</keyword>
<evidence type="ECO:0000256" key="6">
    <source>
        <dbReference type="ARBA" id="ARBA00022857"/>
    </source>
</evidence>
<dbReference type="EC" id="2.4.2.31" evidence="10"/>
<organism evidence="11 12">
    <name type="scientific">Leptonychotes weddellii</name>
    <name type="common">Weddell seal</name>
    <name type="synonym">Otaria weddellii</name>
    <dbReference type="NCBI Taxonomy" id="9713"/>
    <lineage>
        <taxon>Eukaryota</taxon>
        <taxon>Metazoa</taxon>
        <taxon>Chordata</taxon>
        <taxon>Craniata</taxon>
        <taxon>Vertebrata</taxon>
        <taxon>Euteleostomi</taxon>
        <taxon>Mammalia</taxon>
        <taxon>Eutheria</taxon>
        <taxon>Laurasiatheria</taxon>
        <taxon>Carnivora</taxon>
        <taxon>Caniformia</taxon>
        <taxon>Pinnipedia</taxon>
        <taxon>Phocidae</taxon>
        <taxon>Monachinae</taxon>
        <taxon>Lobodontini</taxon>
        <taxon>Leptonychotes</taxon>
    </lineage>
</organism>
<keyword evidence="8" id="KW-1015">Disulfide bond</keyword>
<name>A0A2U3XQU4_LEPWE</name>
<dbReference type="KEGG" id="lww:102726494"/>
<protein>
    <recommendedName>
        <fullName evidence="10">NAD(P)(+)--arginine ADP-ribosyltransferase</fullName>
        <ecNumber evidence="10">2.4.2.31</ecNumber>
    </recommendedName>
    <alternativeName>
        <fullName evidence="10">Mono(ADP-ribosyl)transferase</fullName>
    </alternativeName>
</protein>
<dbReference type="GO" id="GO:0106274">
    <property type="term" value="F:NAD+-protein-arginine ADP-ribosyltransferase activity"/>
    <property type="evidence" value="ECO:0007669"/>
    <property type="project" value="UniProtKB-EC"/>
</dbReference>
<dbReference type="Gene3D" id="3.90.176.10">
    <property type="entry name" value="Toxin ADP-ribosyltransferase, Chain A, domain 1"/>
    <property type="match status" value="1"/>
</dbReference>
<dbReference type="Pfam" id="PF01129">
    <property type="entry name" value="ART"/>
    <property type="match status" value="1"/>
</dbReference>
<dbReference type="InterPro" id="IPR050999">
    <property type="entry name" value="ADP-ribosyltransferase_ARG"/>
</dbReference>
<dbReference type="PROSITE" id="PS01291">
    <property type="entry name" value="ART"/>
    <property type="match status" value="1"/>
</dbReference>
<dbReference type="InterPro" id="IPR000768">
    <property type="entry name" value="ART"/>
</dbReference>
<keyword evidence="6 10" id="KW-0521">NADP</keyword>
<dbReference type="FunFam" id="3.90.176.10:FF:000001">
    <property type="entry name" value="NAD(P)(+)--arginine ADP-ribosyltransferase"/>
    <property type="match status" value="1"/>
</dbReference>
<dbReference type="RefSeq" id="XP_006733832.1">
    <property type="nucleotide sequence ID" value="XM_006733769.2"/>
</dbReference>
<sequence length="333" mass="37938">MLSTHFRMKLQEQRSICTTNEYRPLTNRGRRILATTAAPRMRIWLLPRSLPLLMLFSALQTPTGCSEVAVNVDFDLTPDSFDDQYQGCSPQVMEKLSQGDYFTKELEAHGNYHRVWANAHLTWLNRGKDLPKNMNITHAVAILVYTSNNSVRADFTKAMVSAGRSPQPYKQSFRFKYLHYYLTSAIQLLRKQMVMKNDSLCFEVHHEMKHIYLEAYRGATIRFGQFLSTSLLKEDTQEFGNQTLFTIFTCLGAPVQEVSLKKEVLVPPYELFKVVNVSYHPRGNWLLLRSAGNVSTYNCQLLKGSSKKYNPAPVVIASLSFLTSVVISSKSGV</sequence>
<evidence type="ECO:0000256" key="2">
    <source>
        <dbReference type="ARBA" id="ARBA00022676"/>
    </source>
</evidence>
<evidence type="ECO:0000256" key="4">
    <source>
        <dbReference type="ARBA" id="ARBA00022695"/>
    </source>
</evidence>
<comment type="similarity">
    <text evidence="1 10">Belongs to the Arg-specific ADP-ribosyltransferase family.</text>
</comment>
<keyword evidence="3 10" id="KW-0808">Transferase</keyword>
<evidence type="ECO:0000256" key="3">
    <source>
        <dbReference type="ARBA" id="ARBA00022679"/>
    </source>
</evidence>